<organism evidence="4">
    <name type="scientific">Paraconexibacter sp. AEG42_29</name>
    <dbReference type="NCBI Taxonomy" id="2997339"/>
    <lineage>
        <taxon>Bacteria</taxon>
        <taxon>Bacillati</taxon>
        <taxon>Actinomycetota</taxon>
        <taxon>Thermoleophilia</taxon>
        <taxon>Solirubrobacterales</taxon>
        <taxon>Paraconexibacteraceae</taxon>
        <taxon>Paraconexibacter</taxon>
    </lineage>
</organism>
<feature type="transmembrane region" description="Helical" evidence="2">
    <location>
        <begin position="29"/>
        <end position="47"/>
    </location>
</feature>
<dbReference type="SUPFAM" id="SSF56601">
    <property type="entry name" value="beta-lactamase/transpeptidase-like"/>
    <property type="match status" value="1"/>
</dbReference>
<proteinExistence type="predicted"/>
<feature type="region of interest" description="Disordered" evidence="1">
    <location>
        <begin position="1"/>
        <end position="24"/>
    </location>
</feature>
<dbReference type="EMBL" id="CP114014">
    <property type="protein sequence ID" value="XAY05927.1"/>
    <property type="molecule type" value="Genomic_DNA"/>
</dbReference>
<keyword evidence="2" id="KW-1133">Transmembrane helix</keyword>
<evidence type="ECO:0000259" key="3">
    <source>
        <dbReference type="Pfam" id="PF13354"/>
    </source>
</evidence>
<dbReference type="GO" id="GO:0008800">
    <property type="term" value="F:beta-lactamase activity"/>
    <property type="evidence" value="ECO:0007669"/>
    <property type="project" value="InterPro"/>
</dbReference>
<keyword evidence="2" id="KW-0472">Membrane</keyword>
<reference evidence="4" key="1">
    <citation type="submission" date="2022-12" db="EMBL/GenBank/DDBJ databases">
        <title>Paraconexibacter alkalitolerans sp. nov. and Baekduia alba sp. nov., isolated from soil and emended description of the genera Paraconexibacter (Chun et al., 2020) and Baekduia (An et al., 2020).</title>
        <authorList>
            <person name="Vieira S."/>
            <person name="Huber K.J."/>
            <person name="Geppert A."/>
            <person name="Wolf J."/>
            <person name="Neumann-Schaal M."/>
            <person name="Muesken M."/>
            <person name="Overmann J."/>
        </authorList>
    </citation>
    <scope>NUCLEOTIDE SEQUENCE</scope>
    <source>
        <strain evidence="4">AEG42_29</strain>
    </source>
</reference>
<dbReference type="InterPro" id="IPR012338">
    <property type="entry name" value="Beta-lactam/transpept-like"/>
</dbReference>
<dbReference type="GO" id="GO:0030655">
    <property type="term" value="P:beta-lactam antibiotic catabolic process"/>
    <property type="evidence" value="ECO:0007669"/>
    <property type="project" value="InterPro"/>
</dbReference>
<dbReference type="AlphaFoldDB" id="A0AAU7AW92"/>
<dbReference type="Pfam" id="PF13354">
    <property type="entry name" value="Beta-lactamase2"/>
    <property type="match status" value="1"/>
</dbReference>
<protein>
    <recommendedName>
        <fullName evidence="3">Beta-lactamase class A catalytic domain-containing protein</fullName>
    </recommendedName>
</protein>
<evidence type="ECO:0000256" key="1">
    <source>
        <dbReference type="SAM" id="MobiDB-lite"/>
    </source>
</evidence>
<sequence>MLAHADTCGSPWEPAQGHRPRRAPRGRRLLPAAIGAFLALAGTATVLPPPTASAATAAWRPDLRAASAFADDRAGTTRISIRTSGGAALGLREYARAPSASLVKAMLLVGWLRRAADRPLTAGDRRLLDPMVRRSDDVTATVLRDRLGQGALVRLSRAFGMRRFEERPVWGLSRSSPADQTRFFLRIDRLMPARHRAYGMRLLATVVAAQRWGIGRVALPAGWRLYFKGGWGSGTGAVEHQSVLLVRGNRRVALSVMIAGSPSHGYGKETLRGTFVRLLHGLR</sequence>
<feature type="domain" description="Beta-lactamase class A catalytic" evidence="3">
    <location>
        <begin position="126"/>
        <end position="257"/>
    </location>
</feature>
<dbReference type="KEGG" id="parq:DSM112329_02787"/>
<evidence type="ECO:0000256" key="2">
    <source>
        <dbReference type="SAM" id="Phobius"/>
    </source>
</evidence>
<keyword evidence="2" id="KW-0812">Transmembrane</keyword>
<gene>
    <name evidence="4" type="ORF">DSM112329_02787</name>
</gene>
<dbReference type="Gene3D" id="3.40.710.10">
    <property type="entry name" value="DD-peptidase/beta-lactamase superfamily"/>
    <property type="match status" value="1"/>
</dbReference>
<evidence type="ECO:0000313" key="4">
    <source>
        <dbReference type="EMBL" id="XAY05927.1"/>
    </source>
</evidence>
<dbReference type="InterPro" id="IPR045155">
    <property type="entry name" value="Beta-lactam_cat"/>
</dbReference>
<dbReference type="RefSeq" id="WP_354702428.1">
    <property type="nucleotide sequence ID" value="NZ_CP114014.1"/>
</dbReference>
<name>A0AAU7AW92_9ACTN</name>
<accession>A0AAU7AW92</accession>